<dbReference type="Proteomes" id="UP001175271">
    <property type="component" value="Unassembled WGS sequence"/>
</dbReference>
<evidence type="ECO:0000256" key="1">
    <source>
        <dbReference type="SAM" id="SignalP"/>
    </source>
</evidence>
<feature type="chain" id="PRO_5041381643" description="C-type lectin domain-containing protein" evidence="1">
    <location>
        <begin position="20"/>
        <end position="152"/>
    </location>
</feature>
<dbReference type="InterPro" id="IPR001304">
    <property type="entry name" value="C-type_lectin-like"/>
</dbReference>
<feature type="signal peptide" evidence="1">
    <location>
        <begin position="1"/>
        <end position="19"/>
    </location>
</feature>
<name>A0AA39HJ54_9BILA</name>
<comment type="caution">
    <text evidence="3">The sequence shown here is derived from an EMBL/GenBank/DDBJ whole genome shotgun (WGS) entry which is preliminary data.</text>
</comment>
<proteinExistence type="predicted"/>
<reference evidence="3" key="1">
    <citation type="submission" date="2023-06" db="EMBL/GenBank/DDBJ databases">
        <title>Genomic analysis of the entomopathogenic nematode Steinernema hermaphroditum.</title>
        <authorList>
            <person name="Schwarz E.M."/>
            <person name="Heppert J.K."/>
            <person name="Baniya A."/>
            <person name="Schwartz H.T."/>
            <person name="Tan C.-H."/>
            <person name="Antoshechkin I."/>
            <person name="Sternberg P.W."/>
            <person name="Goodrich-Blair H."/>
            <person name="Dillman A.R."/>
        </authorList>
    </citation>
    <scope>NUCLEOTIDE SEQUENCE</scope>
    <source>
        <strain evidence="3">PS9179</strain>
        <tissue evidence="3">Whole animal</tissue>
    </source>
</reference>
<dbReference type="CDD" id="cd00037">
    <property type="entry name" value="CLECT"/>
    <property type="match status" value="1"/>
</dbReference>
<accession>A0AA39HJ54</accession>
<dbReference type="InterPro" id="IPR050111">
    <property type="entry name" value="C-type_lectin/snaclec_domain"/>
</dbReference>
<dbReference type="EMBL" id="JAUCMV010000004">
    <property type="protein sequence ID" value="KAK0406395.1"/>
    <property type="molecule type" value="Genomic_DNA"/>
</dbReference>
<sequence length="152" mass="17590">MRMIWSLLLISSLLAISFGFECNSCPPGWVDFDCKCYRTFQNPLTWMEAEDSCAAHGAHLVSIRDESDSEFLLVLANSTILGRIVWTGAFRREYEKHFHWTDGTEWIYPQKVPDHPGDVDICLAISYHRESWKSLICSSRHPYICQKHSGFE</sequence>
<dbReference type="PROSITE" id="PS50041">
    <property type="entry name" value="C_TYPE_LECTIN_2"/>
    <property type="match status" value="1"/>
</dbReference>
<dbReference type="Gene3D" id="3.10.100.10">
    <property type="entry name" value="Mannose-Binding Protein A, subunit A"/>
    <property type="match status" value="1"/>
</dbReference>
<keyword evidence="4" id="KW-1185">Reference proteome</keyword>
<dbReference type="InterPro" id="IPR016187">
    <property type="entry name" value="CTDL_fold"/>
</dbReference>
<evidence type="ECO:0000313" key="4">
    <source>
        <dbReference type="Proteomes" id="UP001175271"/>
    </source>
</evidence>
<protein>
    <recommendedName>
        <fullName evidence="2">C-type lectin domain-containing protein</fullName>
    </recommendedName>
</protein>
<gene>
    <name evidence="3" type="ORF">QR680_018549</name>
</gene>
<keyword evidence="1" id="KW-0732">Signal</keyword>
<evidence type="ECO:0000259" key="2">
    <source>
        <dbReference type="PROSITE" id="PS50041"/>
    </source>
</evidence>
<dbReference type="AlphaFoldDB" id="A0AA39HJ54"/>
<dbReference type="SMART" id="SM00034">
    <property type="entry name" value="CLECT"/>
    <property type="match status" value="1"/>
</dbReference>
<organism evidence="3 4">
    <name type="scientific">Steinernema hermaphroditum</name>
    <dbReference type="NCBI Taxonomy" id="289476"/>
    <lineage>
        <taxon>Eukaryota</taxon>
        <taxon>Metazoa</taxon>
        <taxon>Ecdysozoa</taxon>
        <taxon>Nematoda</taxon>
        <taxon>Chromadorea</taxon>
        <taxon>Rhabditida</taxon>
        <taxon>Tylenchina</taxon>
        <taxon>Panagrolaimomorpha</taxon>
        <taxon>Strongyloidoidea</taxon>
        <taxon>Steinernematidae</taxon>
        <taxon>Steinernema</taxon>
    </lineage>
</organism>
<feature type="domain" description="C-type lectin" evidence="2">
    <location>
        <begin position="32"/>
        <end position="146"/>
    </location>
</feature>
<dbReference type="Pfam" id="PF00059">
    <property type="entry name" value="Lectin_C"/>
    <property type="match status" value="1"/>
</dbReference>
<dbReference type="PANTHER" id="PTHR22803">
    <property type="entry name" value="MANNOSE, PHOSPHOLIPASE, LECTIN RECEPTOR RELATED"/>
    <property type="match status" value="1"/>
</dbReference>
<dbReference type="SUPFAM" id="SSF56436">
    <property type="entry name" value="C-type lectin-like"/>
    <property type="match status" value="1"/>
</dbReference>
<evidence type="ECO:0000313" key="3">
    <source>
        <dbReference type="EMBL" id="KAK0406395.1"/>
    </source>
</evidence>
<dbReference type="InterPro" id="IPR016186">
    <property type="entry name" value="C-type_lectin-like/link_sf"/>
</dbReference>